<dbReference type="AlphaFoldDB" id="A0A2S7D128"/>
<comment type="caution">
    <text evidence="2">The sequence shown here is derived from an EMBL/GenBank/DDBJ whole genome shotgun (WGS) entry which is preliminary data.</text>
</comment>
<evidence type="ECO:0000313" key="2">
    <source>
        <dbReference type="EMBL" id="PPU67542.1"/>
    </source>
</evidence>
<gene>
    <name evidence="2" type="ORF">XpiCFBP4643_15000</name>
</gene>
<accession>A0A2S7D128</accession>
<dbReference type="Proteomes" id="UP000238191">
    <property type="component" value="Unassembled WGS sequence"/>
</dbReference>
<proteinExistence type="predicted"/>
<sequence length="65" mass="7110">MWRHRPTARLPCRGATQHAKQAPIRTPAPRLVLLLVLFAFGAPYRSGKAGRYNPQGGAHGCATFL</sequence>
<feature type="region of interest" description="Disordered" evidence="1">
    <location>
        <begin position="1"/>
        <end position="22"/>
    </location>
</feature>
<dbReference type="EMBL" id="MDEI01000012">
    <property type="protein sequence ID" value="PPU67542.1"/>
    <property type="molecule type" value="Genomic_DNA"/>
</dbReference>
<evidence type="ECO:0000256" key="1">
    <source>
        <dbReference type="SAM" id="MobiDB-lite"/>
    </source>
</evidence>
<evidence type="ECO:0000313" key="3">
    <source>
        <dbReference type="Proteomes" id="UP000238191"/>
    </source>
</evidence>
<protein>
    <submittedName>
        <fullName evidence="2">Uncharacterized protein</fullName>
    </submittedName>
</protein>
<keyword evidence="3" id="KW-1185">Reference proteome</keyword>
<reference evidence="3" key="1">
    <citation type="submission" date="2016-08" db="EMBL/GenBank/DDBJ databases">
        <authorList>
            <person name="Merda D."/>
            <person name="Briand M."/>
            <person name="Taghouti G."/>
            <person name="Carrere S."/>
            <person name="Gouzy J."/>
            <person name="Portier P."/>
            <person name="Jacques M.-A."/>
            <person name="Fischer-Le Saux M."/>
        </authorList>
    </citation>
    <scope>NUCLEOTIDE SEQUENCE [LARGE SCALE GENOMIC DNA]</scope>
    <source>
        <strain evidence="3">CFBP4643</strain>
    </source>
</reference>
<name>A0A2S7D128_9XANT</name>
<organism evidence="2 3">
    <name type="scientific">Xanthomonas pisi</name>
    <dbReference type="NCBI Taxonomy" id="56457"/>
    <lineage>
        <taxon>Bacteria</taxon>
        <taxon>Pseudomonadati</taxon>
        <taxon>Pseudomonadota</taxon>
        <taxon>Gammaproteobacteria</taxon>
        <taxon>Lysobacterales</taxon>
        <taxon>Lysobacteraceae</taxon>
        <taxon>Xanthomonas</taxon>
    </lineage>
</organism>